<evidence type="ECO:0000313" key="2">
    <source>
        <dbReference type="EMBL" id="KAE9129037.1"/>
    </source>
</evidence>
<dbReference type="EMBL" id="QXGA01000132">
    <property type="protein sequence ID" value="KAE9151785.1"/>
    <property type="molecule type" value="Genomic_DNA"/>
</dbReference>
<evidence type="ECO:0000313" key="5">
    <source>
        <dbReference type="EMBL" id="KAE9253245.1"/>
    </source>
</evidence>
<evidence type="ECO:0000313" key="8">
    <source>
        <dbReference type="Proteomes" id="UP000437068"/>
    </source>
</evidence>
<dbReference type="EMBL" id="QXGF01000195">
    <property type="protein sequence ID" value="KAE8944623.1"/>
    <property type="molecule type" value="Genomic_DNA"/>
</dbReference>
<accession>A0A6A3UNH5</accession>
<evidence type="ECO:0000313" key="6">
    <source>
        <dbReference type="EMBL" id="KAE9322631.1"/>
    </source>
</evidence>
<evidence type="ECO:0000313" key="11">
    <source>
        <dbReference type="Proteomes" id="UP000476176"/>
    </source>
</evidence>
<dbReference type="Proteomes" id="UP000440367">
    <property type="component" value="Unassembled WGS sequence"/>
</dbReference>
<dbReference type="Proteomes" id="UP000488956">
    <property type="component" value="Unassembled WGS sequence"/>
</dbReference>
<dbReference type="EMBL" id="QXGD01000163">
    <property type="protein sequence ID" value="KAE9249812.1"/>
    <property type="molecule type" value="Genomic_DNA"/>
</dbReference>
<reference evidence="7 8" key="1">
    <citation type="submission" date="2018-08" db="EMBL/GenBank/DDBJ databases">
        <title>Genomic investigation of the strawberry pathogen Phytophthora fragariae indicates pathogenicity is determined by transcriptional variation in three key races.</title>
        <authorList>
            <person name="Adams T.M."/>
            <person name="Armitage A.D."/>
            <person name="Sobczyk M.K."/>
            <person name="Bates H.J."/>
            <person name="Dunwell J.M."/>
            <person name="Nellist C.F."/>
            <person name="Harrison R.J."/>
        </authorList>
    </citation>
    <scope>NUCLEOTIDE SEQUENCE [LARGE SCALE GENOMIC DNA]</scope>
    <source>
        <strain evidence="6 8">A4</strain>
        <strain evidence="4 9">BC-1</strain>
        <strain evidence="5 11">BC-23</strain>
        <strain evidence="3 10">NOV-5</strain>
        <strain evidence="1 7">NOV-9</strain>
        <strain evidence="2 12">ONT-3</strain>
    </source>
</reference>
<sequence length="178" mass="20107">MPRRSSRRALLSDLRTLYISFRLGNPHADHCFVSRMALRSKDLRQLVRISKRSFCSLHNYIYDNPVFHSTSRNTHHEQQPVCWQLGVGLTRLGENGNGASVGQLHRYFCIAIGSVVVYTRRVLVALKEVRLQWLAVMAAEGFPGCVGFVDGTALPLSQRPAIDGSSYFDRKKLVCDND</sequence>
<dbReference type="Proteomes" id="UP000429523">
    <property type="component" value="Unassembled WGS sequence"/>
</dbReference>
<evidence type="ECO:0000313" key="3">
    <source>
        <dbReference type="EMBL" id="KAE9151785.1"/>
    </source>
</evidence>
<dbReference type="Proteomes" id="UP000437068">
    <property type="component" value="Unassembled WGS sequence"/>
</dbReference>
<dbReference type="AlphaFoldDB" id="A0A6A3UNH5"/>
<evidence type="ECO:0000313" key="1">
    <source>
        <dbReference type="EMBL" id="KAE8944623.1"/>
    </source>
</evidence>
<gene>
    <name evidence="6" type="ORF">PF001_g4302</name>
    <name evidence="4" type="ORF">PF002_g5110</name>
    <name evidence="5" type="ORF">PF004_g1589</name>
    <name evidence="3" type="ORF">PF006_g3943</name>
    <name evidence="1" type="ORF">PF009_g5701</name>
    <name evidence="2" type="ORF">PF010_g4286</name>
</gene>
<evidence type="ECO:0000313" key="9">
    <source>
        <dbReference type="Proteomes" id="UP000440367"/>
    </source>
</evidence>
<proteinExistence type="predicted"/>
<dbReference type="Proteomes" id="UP000440732">
    <property type="component" value="Unassembled WGS sequence"/>
</dbReference>
<dbReference type="EMBL" id="QXGE01000147">
    <property type="protein sequence ID" value="KAE9322631.1"/>
    <property type="molecule type" value="Genomic_DNA"/>
</dbReference>
<dbReference type="Proteomes" id="UP000476176">
    <property type="component" value="Unassembled WGS sequence"/>
</dbReference>
<comment type="caution">
    <text evidence="3">The sequence shown here is derived from an EMBL/GenBank/DDBJ whole genome shotgun (WGS) entry which is preliminary data.</text>
</comment>
<evidence type="ECO:0000313" key="7">
    <source>
        <dbReference type="Proteomes" id="UP000429523"/>
    </source>
</evidence>
<evidence type="ECO:0000313" key="12">
    <source>
        <dbReference type="Proteomes" id="UP000488956"/>
    </source>
</evidence>
<dbReference type="EMBL" id="QXGC01000040">
    <property type="protein sequence ID" value="KAE9253245.1"/>
    <property type="molecule type" value="Genomic_DNA"/>
</dbReference>
<protein>
    <recommendedName>
        <fullName evidence="13">DDE Tnp4 domain-containing protein</fullName>
    </recommendedName>
</protein>
<evidence type="ECO:0000313" key="4">
    <source>
        <dbReference type="EMBL" id="KAE9249812.1"/>
    </source>
</evidence>
<name>A0A6A3UNH5_9STRA</name>
<dbReference type="EMBL" id="QXFX01000147">
    <property type="protein sequence ID" value="KAE9129037.1"/>
    <property type="molecule type" value="Genomic_DNA"/>
</dbReference>
<evidence type="ECO:0008006" key="13">
    <source>
        <dbReference type="Google" id="ProtNLM"/>
    </source>
</evidence>
<organism evidence="3 10">
    <name type="scientific">Phytophthora fragariae</name>
    <dbReference type="NCBI Taxonomy" id="53985"/>
    <lineage>
        <taxon>Eukaryota</taxon>
        <taxon>Sar</taxon>
        <taxon>Stramenopiles</taxon>
        <taxon>Oomycota</taxon>
        <taxon>Peronosporomycetes</taxon>
        <taxon>Peronosporales</taxon>
        <taxon>Peronosporaceae</taxon>
        <taxon>Phytophthora</taxon>
    </lineage>
</organism>
<evidence type="ECO:0000313" key="10">
    <source>
        <dbReference type="Proteomes" id="UP000440732"/>
    </source>
</evidence>